<organism evidence="1 2">
    <name type="scientific">Mangrovicoccus algicola</name>
    <dbReference type="NCBI Taxonomy" id="2771008"/>
    <lineage>
        <taxon>Bacteria</taxon>
        <taxon>Pseudomonadati</taxon>
        <taxon>Pseudomonadota</taxon>
        <taxon>Alphaproteobacteria</taxon>
        <taxon>Rhodobacterales</taxon>
        <taxon>Paracoccaceae</taxon>
        <taxon>Mangrovicoccus</taxon>
    </lineage>
</organism>
<reference evidence="1" key="1">
    <citation type="submission" date="2020-09" db="EMBL/GenBank/DDBJ databases">
        <title>A novel bacterium of genus Mangrovicoccus, isolated from South China Sea.</title>
        <authorList>
            <person name="Huang H."/>
            <person name="Mo K."/>
            <person name="Hu Y."/>
        </authorList>
    </citation>
    <scope>NUCLEOTIDE SEQUENCE</scope>
    <source>
        <strain evidence="1">HB182678</strain>
    </source>
</reference>
<keyword evidence="2" id="KW-1185">Reference proteome</keyword>
<dbReference type="Proteomes" id="UP000609121">
    <property type="component" value="Unassembled WGS sequence"/>
</dbReference>
<name>A0A8J6YYK1_9RHOB</name>
<sequence length="220" mass="23028">MSVLLADSALAARQVIVSGRLVEGITGRPLPVQKLDLLAGQGASRMALEARAIRKPGGWYALHLVPGHRWPGFSDMPDVTLELAVTLPDRPPVVTDLTLPAAALRVESRVLQVGTTPVTVSRVAGAPFRMDLELPPHPVSLALTVIRDHDPGAPVEGVGVTVLGAPAAVTDAAGKALIADMPVLETVVVALQHDGGMTHFPVRPDFTRRLNTVTLSLGAA</sequence>
<accession>A0A8J6YYK1</accession>
<comment type="caution">
    <text evidence="1">The sequence shown here is derived from an EMBL/GenBank/DDBJ whole genome shotgun (WGS) entry which is preliminary data.</text>
</comment>
<dbReference type="RefSeq" id="WP_193181892.1">
    <property type="nucleotide sequence ID" value="NZ_JACVXA010000021.1"/>
</dbReference>
<evidence type="ECO:0000313" key="2">
    <source>
        <dbReference type="Proteomes" id="UP000609121"/>
    </source>
</evidence>
<evidence type="ECO:0000313" key="1">
    <source>
        <dbReference type="EMBL" id="MBE3638361.1"/>
    </source>
</evidence>
<protein>
    <submittedName>
        <fullName evidence="1">Uncharacterized protein</fullName>
    </submittedName>
</protein>
<dbReference type="AlphaFoldDB" id="A0A8J6YYK1"/>
<gene>
    <name evidence="1" type="ORF">ICN82_09130</name>
</gene>
<dbReference type="EMBL" id="JACVXA010000021">
    <property type="protein sequence ID" value="MBE3638361.1"/>
    <property type="molecule type" value="Genomic_DNA"/>
</dbReference>
<proteinExistence type="predicted"/>